<feature type="chain" id="PRO_5012476028" evidence="2">
    <location>
        <begin position="27"/>
        <end position="354"/>
    </location>
</feature>
<evidence type="ECO:0000313" key="3">
    <source>
        <dbReference type="EMBL" id="OJA10798.1"/>
    </source>
</evidence>
<gene>
    <name evidence="3" type="ORF">AZE42_00307</name>
</gene>
<evidence type="ECO:0000313" key="4">
    <source>
        <dbReference type="Proteomes" id="UP000183567"/>
    </source>
</evidence>
<name>A0A1J8PNT5_9AGAM</name>
<dbReference type="Proteomes" id="UP000183567">
    <property type="component" value="Unassembled WGS sequence"/>
</dbReference>
<keyword evidence="1" id="KW-1133">Transmembrane helix</keyword>
<keyword evidence="1" id="KW-0812">Transmembrane</keyword>
<dbReference type="OrthoDB" id="3267335at2759"/>
<sequence length="354" mass="36991">MVPHSIYLCLPLVLLWIHLFAQLVAAQVSVNGQLFTDALAIVDSPAPGSNYQAGSTITIAIDVSGNGKLSQSAQVPGSSLSTRFEGLQIFLISDPIEFNMTISDGNTLLYQESGSTVKHVTWTIPSCTPNGNYNITLYESSVINNEAFYTITPILIDIANSSPGQCSNLNTFQAAPQPSSPSPQSPWLTSQCSTCSTGTTTTKSSTQAQSYTVVSTELSHPTVCSVASCSTTGFATIVDPQAPLSTWGSSVKVITSSSSSSTGGFHLGGPVTLTIGETVPNIITLTLVATLTESFSGFTTTATMTVTTEVELPTGSINYVGYIPVNAAKHLWMSAVATLMAGGLTILTVVVLLL</sequence>
<organism evidence="3 4">
    <name type="scientific">Rhizopogon vesiculosus</name>
    <dbReference type="NCBI Taxonomy" id="180088"/>
    <lineage>
        <taxon>Eukaryota</taxon>
        <taxon>Fungi</taxon>
        <taxon>Dikarya</taxon>
        <taxon>Basidiomycota</taxon>
        <taxon>Agaricomycotina</taxon>
        <taxon>Agaricomycetes</taxon>
        <taxon>Agaricomycetidae</taxon>
        <taxon>Boletales</taxon>
        <taxon>Suillineae</taxon>
        <taxon>Rhizopogonaceae</taxon>
        <taxon>Rhizopogon</taxon>
    </lineage>
</organism>
<keyword evidence="4" id="KW-1185">Reference proteome</keyword>
<dbReference type="STRING" id="180088.A0A1J8PNT5"/>
<dbReference type="AlphaFoldDB" id="A0A1J8PNT5"/>
<reference evidence="3 4" key="1">
    <citation type="submission" date="2016-03" db="EMBL/GenBank/DDBJ databases">
        <title>Comparative genomics of the ectomycorrhizal sister species Rhizopogon vinicolor and Rhizopogon vesiculosus (Basidiomycota: Boletales) reveals a divergence of the mating type B locus.</title>
        <authorList>
            <person name="Mujic A.B."/>
            <person name="Kuo A."/>
            <person name="Tritt A."/>
            <person name="Lipzen A."/>
            <person name="Chen C."/>
            <person name="Johnson J."/>
            <person name="Sharma A."/>
            <person name="Barry K."/>
            <person name="Grigoriev I.V."/>
            <person name="Spatafora J.W."/>
        </authorList>
    </citation>
    <scope>NUCLEOTIDE SEQUENCE [LARGE SCALE GENOMIC DNA]</scope>
    <source>
        <strain evidence="3 4">AM-OR11-056</strain>
    </source>
</reference>
<keyword evidence="2" id="KW-0732">Signal</keyword>
<accession>A0A1J8PNT5</accession>
<protein>
    <submittedName>
        <fullName evidence="3">Uncharacterized protein</fullName>
    </submittedName>
</protein>
<dbReference type="EMBL" id="LVVM01005376">
    <property type="protein sequence ID" value="OJA10798.1"/>
    <property type="molecule type" value="Genomic_DNA"/>
</dbReference>
<feature type="signal peptide" evidence="2">
    <location>
        <begin position="1"/>
        <end position="26"/>
    </location>
</feature>
<evidence type="ECO:0000256" key="1">
    <source>
        <dbReference type="SAM" id="Phobius"/>
    </source>
</evidence>
<keyword evidence="1" id="KW-0472">Membrane</keyword>
<proteinExistence type="predicted"/>
<comment type="caution">
    <text evidence="3">The sequence shown here is derived from an EMBL/GenBank/DDBJ whole genome shotgun (WGS) entry which is preliminary data.</text>
</comment>
<evidence type="ECO:0000256" key="2">
    <source>
        <dbReference type="SAM" id="SignalP"/>
    </source>
</evidence>
<feature type="transmembrane region" description="Helical" evidence="1">
    <location>
        <begin position="331"/>
        <end position="353"/>
    </location>
</feature>